<protein>
    <recommendedName>
        <fullName evidence="3">Outer membrane protein beta-barrel domain-containing protein</fullName>
    </recommendedName>
</protein>
<accession>A0A3D8IL75</accession>
<evidence type="ECO:0000313" key="2">
    <source>
        <dbReference type="Proteomes" id="UP000256379"/>
    </source>
</evidence>
<keyword evidence="2" id="KW-1185">Reference proteome</keyword>
<proteinExistence type="predicted"/>
<evidence type="ECO:0000313" key="1">
    <source>
        <dbReference type="EMBL" id="RDU65384.1"/>
    </source>
</evidence>
<evidence type="ECO:0008006" key="3">
    <source>
        <dbReference type="Google" id="ProtNLM"/>
    </source>
</evidence>
<dbReference type="AlphaFoldDB" id="A0A3D8IL75"/>
<comment type="caution">
    <text evidence="1">The sequence shown here is derived from an EMBL/GenBank/DDBJ whole genome shotgun (WGS) entry which is preliminary data.</text>
</comment>
<dbReference type="EMBL" id="NXLQ01000012">
    <property type="protein sequence ID" value="RDU65384.1"/>
    <property type="molecule type" value="Genomic_DNA"/>
</dbReference>
<dbReference type="Proteomes" id="UP000256379">
    <property type="component" value="Unassembled WGS sequence"/>
</dbReference>
<gene>
    <name evidence="1" type="ORF">CQA53_06315</name>
</gene>
<reference evidence="1 2" key="1">
    <citation type="submission" date="2018-04" db="EMBL/GenBank/DDBJ databases">
        <title>Novel Campyloabacter and Helicobacter Species and Strains.</title>
        <authorList>
            <person name="Mannion A.J."/>
            <person name="Shen Z."/>
            <person name="Fox J.G."/>
        </authorList>
    </citation>
    <scope>NUCLEOTIDE SEQUENCE [LARGE SCALE GENOMIC DNA]</scope>
    <source>
        <strain evidence="1 2">MIT 17-337</strain>
    </source>
</reference>
<dbReference type="RefSeq" id="WP_115543175.1">
    <property type="nucleotide sequence ID" value="NZ_NXLQ01000012.1"/>
</dbReference>
<sequence>MKKILACIILSFVFADSAYAFLGRFFESSRKSSNRSNGGGYAPLKKWDGFLGVSVGYFFGGDYVIYQQNDYLAEPKTSDYVGSSAFRGVKSHGVMVEFSGGGGTSINDYFSWRFSTPVMVASIIKPNHMYSYYLGTNITFDLIWNVVEINGYSFHFYIGAGAELLLTFGNSVKPALLSLSSRAGMMFGIDEHNRIDIFVTIPIVTMEGIISRTEFEYNHERTYDDTAYYTPMRLMIGYKYMF</sequence>
<dbReference type="OrthoDB" id="5329973at2"/>
<organism evidence="1 2">
    <name type="scientific">Helicobacter didelphidarum</name>
    <dbReference type="NCBI Taxonomy" id="2040648"/>
    <lineage>
        <taxon>Bacteria</taxon>
        <taxon>Pseudomonadati</taxon>
        <taxon>Campylobacterota</taxon>
        <taxon>Epsilonproteobacteria</taxon>
        <taxon>Campylobacterales</taxon>
        <taxon>Helicobacteraceae</taxon>
        <taxon>Helicobacter</taxon>
    </lineage>
</organism>
<name>A0A3D8IL75_9HELI</name>